<gene>
    <name evidence="5" type="ORF">EJ06DRAFT_509073</name>
</gene>
<dbReference type="OrthoDB" id="67540at2759"/>
<dbReference type="Proteomes" id="UP000799640">
    <property type="component" value="Unassembled WGS sequence"/>
</dbReference>
<comment type="subcellular location">
    <subcellularLocation>
        <location evidence="1">Membrane</location>
    </subcellularLocation>
</comment>
<dbReference type="GO" id="GO:0006886">
    <property type="term" value="P:intracellular protein transport"/>
    <property type="evidence" value="ECO:0007669"/>
    <property type="project" value="InterPro"/>
</dbReference>
<feature type="region of interest" description="Disordered" evidence="3">
    <location>
        <begin position="17"/>
        <end position="91"/>
    </location>
</feature>
<keyword evidence="6" id="KW-1185">Reference proteome</keyword>
<sequence>MYWPIGAPRIYAATRHQLSAAQSGEQPDETPVLVKAPPADADTNGTNTRDRDGGEDSEDGETRTSDELEDKGVGNGRKGGERDGAEEDPETALGGEIVGLRVARNGHIFATITRSTLTIWQTKPTAAVASLIRSASSVSSYGPNVNVLFRPDSAIVVVQTSLGFLITYSLATDPSALIYQPVYPESSSGHARHKSLSGHALRPGIDPHWGPGEGHGVREISIRFRMVIKIDAGVSQALALDEELVVATDKPAAIQCIRWSPNNTDSQTSTELVKSLPWIAKKGPVVQMVHDRPMNISAWITSDGRAYAVQRTFVSATPEAATKKSFKGYGFHVPESEGTAARQAAINARFSLIAVGCADGSIFVYSAKDYSGHIPLSHLLAPPSSSSNPGYLTFLSYSPDGYCLIAGYEHGWTSWSVYGKPGSSSFSSDRTIAETNDEKWILGIKDGFWIGGGSQLLLLSQNDNRLWVIDMARSAVTGCFSSANVARSLLQTNSGFMIYRGYDLPDMTAISSETGLWHHVEVPSTYLAHQWPIRSAIISKDGRYVAVAGRRGLAHYSVNSGRWKTFDDPAMESEFTVRGGMCWYQHVLIAAVESNEAFEIRVYSRESALDDSHVMHVEQLSAPIVLLSPSGEDSLLVYTYDNNLYHYIISVTNASVKLVRVGQIALHGIIRAPPRVRALSWILPEAQLDNGDPSQDVAIATIVFLVDGKLVLLQPTTKESGELRYDMRIIAQNVEYYALMREQPYFGYALRSDDDVQPYTSPDSAQPFREQQNDLRDSLWYFDGTNMRVWTDVQDVLSSASPEFSRELPVAVSVNVDFYPLSILLNKGILFGVESEMIQRRDISFAFLRFATRTHLFLPPILRHHLSQYNSPSALYLSHHYQHLPYFPHALEVLLHDVLDEEADTPPSPETALLPGVLSFLSSFPHFLDIVVQCTRKTEARSWQTLFAHLPPPSELFEEALARASLKTAGGYLLVLQDIDDLSADSSGRLLRLLKRAKDERDWELCRELARFLMSLDESGGMLREALEAVGLTGQSGLGQGDAGGLVARTEGLRIGNGVGLGIREGRSPARSPGRGSEAGSEDYFSLGGQGV</sequence>
<dbReference type="GO" id="GO:0000139">
    <property type="term" value="C:Golgi membrane"/>
    <property type="evidence" value="ECO:0007669"/>
    <property type="project" value="TreeGrafter"/>
</dbReference>
<evidence type="ECO:0000256" key="1">
    <source>
        <dbReference type="ARBA" id="ARBA00004370"/>
    </source>
</evidence>
<evidence type="ECO:0000313" key="6">
    <source>
        <dbReference type="Proteomes" id="UP000799640"/>
    </source>
</evidence>
<evidence type="ECO:0000256" key="3">
    <source>
        <dbReference type="SAM" id="MobiDB-lite"/>
    </source>
</evidence>
<dbReference type="Pfam" id="PF25440">
    <property type="entry name" value="Beta-prop_RIC1_2nd"/>
    <property type="match status" value="1"/>
</dbReference>
<dbReference type="Pfam" id="PF07064">
    <property type="entry name" value="RIC1"/>
    <property type="match status" value="1"/>
</dbReference>
<dbReference type="GO" id="GO:0034066">
    <property type="term" value="C:Ric1-Rgp1 guanyl-nucleotide exchange factor complex"/>
    <property type="evidence" value="ECO:0007669"/>
    <property type="project" value="InterPro"/>
</dbReference>
<dbReference type="GO" id="GO:0005829">
    <property type="term" value="C:cytosol"/>
    <property type="evidence" value="ECO:0007669"/>
    <property type="project" value="TreeGrafter"/>
</dbReference>
<dbReference type="PANTHER" id="PTHR22746:SF10">
    <property type="entry name" value="GUANINE NUCLEOTIDE EXCHANGE FACTOR SUBUNIT RIC1"/>
    <property type="match status" value="1"/>
</dbReference>
<organism evidence="5 6">
    <name type="scientific">Trichodelitschia bisporula</name>
    <dbReference type="NCBI Taxonomy" id="703511"/>
    <lineage>
        <taxon>Eukaryota</taxon>
        <taxon>Fungi</taxon>
        <taxon>Dikarya</taxon>
        <taxon>Ascomycota</taxon>
        <taxon>Pezizomycotina</taxon>
        <taxon>Dothideomycetes</taxon>
        <taxon>Dothideomycetes incertae sedis</taxon>
        <taxon>Phaeotrichales</taxon>
        <taxon>Phaeotrichaceae</taxon>
        <taxon>Trichodelitschia</taxon>
    </lineage>
</organism>
<keyword evidence="2" id="KW-0472">Membrane</keyword>
<evidence type="ECO:0000313" key="5">
    <source>
        <dbReference type="EMBL" id="KAF2401425.1"/>
    </source>
</evidence>
<dbReference type="InterPro" id="IPR015943">
    <property type="entry name" value="WD40/YVTN_repeat-like_dom_sf"/>
</dbReference>
<dbReference type="InterPro" id="IPR009771">
    <property type="entry name" value="RIC1_C"/>
</dbReference>
<feature type="compositionally biased region" description="Basic and acidic residues" evidence="3">
    <location>
        <begin position="48"/>
        <end position="83"/>
    </location>
</feature>
<feature type="domain" description="RIC1 C-terminal alpha solenoid region" evidence="4">
    <location>
        <begin position="860"/>
        <end position="1031"/>
    </location>
</feature>
<dbReference type="InterPro" id="IPR040096">
    <property type="entry name" value="Ric1"/>
</dbReference>
<evidence type="ECO:0000259" key="4">
    <source>
        <dbReference type="Pfam" id="PF07064"/>
    </source>
</evidence>
<name>A0A6G1I0B5_9PEZI</name>
<reference evidence="5" key="1">
    <citation type="journal article" date="2020" name="Stud. Mycol.">
        <title>101 Dothideomycetes genomes: a test case for predicting lifestyles and emergence of pathogens.</title>
        <authorList>
            <person name="Haridas S."/>
            <person name="Albert R."/>
            <person name="Binder M."/>
            <person name="Bloem J."/>
            <person name="Labutti K."/>
            <person name="Salamov A."/>
            <person name="Andreopoulos B."/>
            <person name="Baker S."/>
            <person name="Barry K."/>
            <person name="Bills G."/>
            <person name="Bluhm B."/>
            <person name="Cannon C."/>
            <person name="Castanera R."/>
            <person name="Culley D."/>
            <person name="Daum C."/>
            <person name="Ezra D."/>
            <person name="Gonzalez J."/>
            <person name="Henrissat B."/>
            <person name="Kuo A."/>
            <person name="Liang C."/>
            <person name="Lipzen A."/>
            <person name="Lutzoni F."/>
            <person name="Magnuson J."/>
            <person name="Mondo S."/>
            <person name="Nolan M."/>
            <person name="Ohm R."/>
            <person name="Pangilinan J."/>
            <person name="Park H.-J."/>
            <person name="Ramirez L."/>
            <person name="Alfaro M."/>
            <person name="Sun H."/>
            <person name="Tritt A."/>
            <person name="Yoshinaga Y."/>
            <person name="Zwiers L.-H."/>
            <person name="Turgeon B."/>
            <person name="Goodwin S."/>
            <person name="Spatafora J."/>
            <person name="Crous P."/>
            <person name="Grigoriev I."/>
        </authorList>
    </citation>
    <scope>NUCLEOTIDE SEQUENCE</scope>
    <source>
        <strain evidence="5">CBS 262.69</strain>
    </source>
</reference>
<feature type="region of interest" description="Disordered" evidence="3">
    <location>
        <begin position="1064"/>
        <end position="1092"/>
    </location>
</feature>
<dbReference type="PANTHER" id="PTHR22746">
    <property type="entry name" value="RAB6A-GEF COMPLEX PARTNER PROTEIN 1"/>
    <property type="match status" value="1"/>
</dbReference>
<dbReference type="AlphaFoldDB" id="A0A6G1I0B5"/>
<dbReference type="GO" id="GO:0042147">
    <property type="term" value="P:retrograde transport, endosome to Golgi"/>
    <property type="evidence" value="ECO:0007669"/>
    <property type="project" value="TreeGrafter"/>
</dbReference>
<evidence type="ECO:0000256" key="2">
    <source>
        <dbReference type="ARBA" id="ARBA00023136"/>
    </source>
</evidence>
<proteinExistence type="predicted"/>
<accession>A0A6G1I0B5</accession>
<dbReference type="Gene3D" id="2.130.10.10">
    <property type="entry name" value="YVTN repeat-like/Quinoprotein amine dehydrogenase"/>
    <property type="match status" value="1"/>
</dbReference>
<protein>
    <submittedName>
        <fullName evidence="5">RIC1-domain-containing protein</fullName>
    </submittedName>
</protein>
<dbReference type="SUPFAM" id="SSF82171">
    <property type="entry name" value="DPP6 N-terminal domain-like"/>
    <property type="match status" value="1"/>
</dbReference>
<dbReference type="EMBL" id="ML996693">
    <property type="protein sequence ID" value="KAF2401425.1"/>
    <property type="molecule type" value="Genomic_DNA"/>
</dbReference>